<dbReference type="PANTHER" id="PTHR46942:SF1">
    <property type="entry name" value="SIALIC ACID-BINDING IG-LIKE LECTIN 15"/>
    <property type="match status" value="1"/>
</dbReference>
<dbReference type="GO" id="GO:0005886">
    <property type="term" value="C:plasma membrane"/>
    <property type="evidence" value="ECO:0007669"/>
    <property type="project" value="TreeGrafter"/>
</dbReference>
<comment type="caution">
    <text evidence="3">The sequence shown here is derived from an EMBL/GenBank/DDBJ whole genome shotgun (WGS) entry which is preliminary data.</text>
</comment>
<keyword evidence="1" id="KW-0472">Membrane</keyword>
<keyword evidence="1" id="KW-0812">Transmembrane</keyword>
<feature type="transmembrane region" description="Helical" evidence="1">
    <location>
        <begin position="179"/>
        <end position="203"/>
    </location>
</feature>
<dbReference type="SUPFAM" id="SSF48726">
    <property type="entry name" value="Immunoglobulin"/>
    <property type="match status" value="1"/>
</dbReference>
<dbReference type="OrthoDB" id="6152887at2759"/>
<organism evidence="3 4">
    <name type="scientific">Dissostichus mawsoni</name>
    <name type="common">Antarctic cod</name>
    <dbReference type="NCBI Taxonomy" id="36200"/>
    <lineage>
        <taxon>Eukaryota</taxon>
        <taxon>Metazoa</taxon>
        <taxon>Chordata</taxon>
        <taxon>Craniata</taxon>
        <taxon>Vertebrata</taxon>
        <taxon>Euteleostomi</taxon>
        <taxon>Actinopterygii</taxon>
        <taxon>Neopterygii</taxon>
        <taxon>Teleostei</taxon>
        <taxon>Neoteleostei</taxon>
        <taxon>Acanthomorphata</taxon>
        <taxon>Eupercaria</taxon>
        <taxon>Perciformes</taxon>
        <taxon>Notothenioidei</taxon>
        <taxon>Nototheniidae</taxon>
        <taxon>Dissostichus</taxon>
    </lineage>
</organism>
<feature type="domain" description="Ig-like" evidence="2">
    <location>
        <begin position="63"/>
        <end position="154"/>
    </location>
</feature>
<keyword evidence="4" id="KW-1185">Reference proteome</keyword>
<dbReference type="GO" id="GO:0045124">
    <property type="term" value="P:regulation of bone resorption"/>
    <property type="evidence" value="ECO:0007669"/>
    <property type="project" value="TreeGrafter"/>
</dbReference>
<name>A0A7J5XQ23_DISMA</name>
<dbReference type="EMBL" id="JAAKFY010000021">
    <property type="protein sequence ID" value="KAF3839041.1"/>
    <property type="molecule type" value="Genomic_DNA"/>
</dbReference>
<evidence type="ECO:0000313" key="3">
    <source>
        <dbReference type="EMBL" id="KAF3839041.1"/>
    </source>
</evidence>
<dbReference type="InterPro" id="IPR042836">
    <property type="entry name" value="SIG15"/>
</dbReference>
<keyword evidence="1" id="KW-1133">Transmembrane helix</keyword>
<dbReference type="Proteomes" id="UP000518266">
    <property type="component" value="Unassembled WGS sequence"/>
</dbReference>
<dbReference type="AlphaFoldDB" id="A0A7J5XQ23"/>
<dbReference type="GO" id="GO:2001204">
    <property type="term" value="P:regulation of osteoclast development"/>
    <property type="evidence" value="ECO:0007669"/>
    <property type="project" value="TreeGrafter"/>
</dbReference>
<dbReference type="PROSITE" id="PS50835">
    <property type="entry name" value="IG_LIKE"/>
    <property type="match status" value="1"/>
</dbReference>
<dbReference type="InterPro" id="IPR007110">
    <property type="entry name" value="Ig-like_dom"/>
</dbReference>
<gene>
    <name evidence="3" type="ORF">F7725_017758</name>
</gene>
<evidence type="ECO:0000259" key="2">
    <source>
        <dbReference type="PROSITE" id="PS50835"/>
    </source>
</evidence>
<protein>
    <recommendedName>
        <fullName evidence="2">Ig-like domain-containing protein</fullName>
    </recommendedName>
</protein>
<evidence type="ECO:0000313" key="4">
    <source>
        <dbReference type="Proteomes" id="UP000518266"/>
    </source>
</evidence>
<dbReference type="GO" id="GO:0032956">
    <property type="term" value="P:regulation of actin cytoskeleton organization"/>
    <property type="evidence" value="ECO:0007669"/>
    <property type="project" value="TreeGrafter"/>
</dbReference>
<dbReference type="InterPro" id="IPR036179">
    <property type="entry name" value="Ig-like_dom_sf"/>
</dbReference>
<sequence>MTVLPEVRALEGYPVVLPCTFSHPQHSQHTSLQLLWRLGHGQGASVLFRCTSRTGAPSCEPGPSRTSAPPKILSLWAEGSEQSGFTALCRVQGSPPPDVQWLGTEGSILEGSMLEGAMLEGSHPLAQGSRECFHTVSQLRDVSPGQQYTCSASNPLGKDQAVLYVLPPRPHVGGAFTPLLLLLSLPLGAKVLLLLLLGGVWAVHGVRCWRKMCSFAAVLVPPAKAVLHTHDGTLAVMHRAGLPSSQLVSSTADPFSQYHSPDMELRRMPIHTSCRLSVLAWRTFLLICVWRMVSGKLTRSSWSSVQFFRDSRQPPAFVPILTISGDKTQPLKSVWKSNRSRAEVRPFQILPECTLQRIISHTNTISEVFVDHDHCVAIRLADGVDDITGGEVRLWDEIDEQARAVEDGATFGFNQRRVHVEGLDFAGVVL</sequence>
<proteinExistence type="predicted"/>
<dbReference type="Gene3D" id="2.60.40.10">
    <property type="entry name" value="Immunoglobulins"/>
    <property type="match status" value="1"/>
</dbReference>
<evidence type="ECO:0000256" key="1">
    <source>
        <dbReference type="SAM" id="Phobius"/>
    </source>
</evidence>
<dbReference type="PANTHER" id="PTHR46942">
    <property type="entry name" value="SIALIC ACID-BINDING IG-LIKE LECTIN 15"/>
    <property type="match status" value="1"/>
</dbReference>
<dbReference type="InterPro" id="IPR013783">
    <property type="entry name" value="Ig-like_fold"/>
</dbReference>
<accession>A0A7J5XQ23</accession>
<reference evidence="3 4" key="1">
    <citation type="submission" date="2020-03" db="EMBL/GenBank/DDBJ databases">
        <title>Dissostichus mawsoni Genome sequencing and assembly.</title>
        <authorList>
            <person name="Park H."/>
        </authorList>
    </citation>
    <scope>NUCLEOTIDE SEQUENCE [LARGE SCALE GENOMIC DNA]</scope>
    <source>
        <strain evidence="3">DM0001</strain>
        <tissue evidence="3">Muscle</tissue>
    </source>
</reference>